<keyword evidence="1" id="KW-1133">Transmembrane helix</keyword>
<organism evidence="2 3">
    <name type="scientific">Russula ochroleuca</name>
    <dbReference type="NCBI Taxonomy" id="152965"/>
    <lineage>
        <taxon>Eukaryota</taxon>
        <taxon>Fungi</taxon>
        <taxon>Dikarya</taxon>
        <taxon>Basidiomycota</taxon>
        <taxon>Agaricomycotina</taxon>
        <taxon>Agaricomycetes</taxon>
        <taxon>Russulales</taxon>
        <taxon>Russulaceae</taxon>
        <taxon>Russula</taxon>
    </lineage>
</organism>
<feature type="transmembrane region" description="Helical" evidence="1">
    <location>
        <begin position="203"/>
        <end position="228"/>
    </location>
</feature>
<evidence type="ECO:0000256" key="1">
    <source>
        <dbReference type="SAM" id="Phobius"/>
    </source>
</evidence>
<keyword evidence="1" id="KW-0472">Membrane</keyword>
<dbReference type="EMBL" id="WHVB01000001">
    <property type="protein sequence ID" value="KAF8487413.1"/>
    <property type="molecule type" value="Genomic_DNA"/>
</dbReference>
<gene>
    <name evidence="2" type="ORF">DFH94DRAFT_26344</name>
</gene>
<reference evidence="2" key="1">
    <citation type="submission" date="2019-10" db="EMBL/GenBank/DDBJ databases">
        <authorList>
            <consortium name="DOE Joint Genome Institute"/>
            <person name="Kuo A."/>
            <person name="Miyauchi S."/>
            <person name="Kiss E."/>
            <person name="Drula E."/>
            <person name="Kohler A."/>
            <person name="Sanchez-Garcia M."/>
            <person name="Andreopoulos B."/>
            <person name="Barry K.W."/>
            <person name="Bonito G."/>
            <person name="Buee M."/>
            <person name="Carver A."/>
            <person name="Chen C."/>
            <person name="Cichocki N."/>
            <person name="Clum A."/>
            <person name="Culley D."/>
            <person name="Crous P.W."/>
            <person name="Fauchery L."/>
            <person name="Girlanda M."/>
            <person name="Hayes R."/>
            <person name="Keri Z."/>
            <person name="LaButti K."/>
            <person name="Lipzen A."/>
            <person name="Lombard V."/>
            <person name="Magnuson J."/>
            <person name="Maillard F."/>
            <person name="Morin E."/>
            <person name="Murat C."/>
            <person name="Nolan M."/>
            <person name="Ohm R."/>
            <person name="Pangilinan J."/>
            <person name="Pereira M."/>
            <person name="Perotto S."/>
            <person name="Peter M."/>
            <person name="Riley R."/>
            <person name="Sitrit Y."/>
            <person name="Stielow B."/>
            <person name="Szollosi G."/>
            <person name="Zifcakova L."/>
            <person name="Stursova M."/>
            <person name="Spatafora J.W."/>
            <person name="Tedersoo L."/>
            <person name="Vaario L.-M."/>
            <person name="Yamada A."/>
            <person name="Yan M."/>
            <person name="Wang P."/>
            <person name="Xu J."/>
            <person name="Bruns T."/>
            <person name="Baldrian P."/>
            <person name="Vilgalys R."/>
            <person name="Henrissat B."/>
            <person name="Grigoriev I.V."/>
            <person name="Hibbett D."/>
            <person name="Nagy L.G."/>
            <person name="Martin F.M."/>
        </authorList>
    </citation>
    <scope>NUCLEOTIDE SEQUENCE</scope>
    <source>
        <strain evidence="2">Prilba</strain>
    </source>
</reference>
<proteinExistence type="predicted"/>
<evidence type="ECO:0000313" key="2">
    <source>
        <dbReference type="EMBL" id="KAF8487413.1"/>
    </source>
</evidence>
<feature type="transmembrane region" description="Helical" evidence="1">
    <location>
        <begin position="117"/>
        <end position="138"/>
    </location>
</feature>
<keyword evidence="3" id="KW-1185">Reference proteome</keyword>
<keyword evidence="1" id="KW-0812">Transmembrane</keyword>
<protein>
    <submittedName>
        <fullName evidence="2">Uncharacterized protein</fullName>
    </submittedName>
</protein>
<dbReference type="OrthoDB" id="3197626at2759"/>
<sequence length="298" mass="33499">MVNYNNPVTIAKDAEAMVKLWHLTDGIFIWEFLTTLHYEWDVIRGHRPYRWTIWVYSLARVTCLLSVILNIVGFDITAEMNCQVWATFLFIFSDVAFISATLLIVLRVIAIWNKTKIVFAIAMVIWTIDSSLFLLATIQLRAKWLPEANACAMFNIDSIKYAVIGSLVFDIGLLLIMLIGLLRLRCEEGGAFALGRILWKQGLIWLLLATVGETPSAVLMILNLNLILPVPLNIITLSPGMIIVTIAATRLYRSLINIYSSKTSLEPSLGTMRSVSELRVRSGPIPLDRIDGVHAYGM</sequence>
<evidence type="ECO:0000313" key="3">
    <source>
        <dbReference type="Proteomes" id="UP000759537"/>
    </source>
</evidence>
<feature type="transmembrane region" description="Helical" evidence="1">
    <location>
        <begin position="158"/>
        <end position="182"/>
    </location>
</feature>
<accession>A0A9P5N632</accession>
<feature type="transmembrane region" description="Helical" evidence="1">
    <location>
        <begin position="234"/>
        <end position="252"/>
    </location>
</feature>
<feature type="transmembrane region" description="Helical" evidence="1">
    <location>
        <begin position="84"/>
        <end position="105"/>
    </location>
</feature>
<dbReference type="Proteomes" id="UP000759537">
    <property type="component" value="Unassembled WGS sequence"/>
</dbReference>
<feature type="transmembrane region" description="Helical" evidence="1">
    <location>
        <begin position="53"/>
        <end position="72"/>
    </location>
</feature>
<reference evidence="2" key="2">
    <citation type="journal article" date="2020" name="Nat. Commun.">
        <title>Large-scale genome sequencing of mycorrhizal fungi provides insights into the early evolution of symbiotic traits.</title>
        <authorList>
            <person name="Miyauchi S."/>
            <person name="Kiss E."/>
            <person name="Kuo A."/>
            <person name="Drula E."/>
            <person name="Kohler A."/>
            <person name="Sanchez-Garcia M."/>
            <person name="Morin E."/>
            <person name="Andreopoulos B."/>
            <person name="Barry K.W."/>
            <person name="Bonito G."/>
            <person name="Buee M."/>
            <person name="Carver A."/>
            <person name="Chen C."/>
            <person name="Cichocki N."/>
            <person name="Clum A."/>
            <person name="Culley D."/>
            <person name="Crous P.W."/>
            <person name="Fauchery L."/>
            <person name="Girlanda M."/>
            <person name="Hayes R.D."/>
            <person name="Keri Z."/>
            <person name="LaButti K."/>
            <person name="Lipzen A."/>
            <person name="Lombard V."/>
            <person name="Magnuson J."/>
            <person name="Maillard F."/>
            <person name="Murat C."/>
            <person name="Nolan M."/>
            <person name="Ohm R.A."/>
            <person name="Pangilinan J."/>
            <person name="Pereira M.F."/>
            <person name="Perotto S."/>
            <person name="Peter M."/>
            <person name="Pfister S."/>
            <person name="Riley R."/>
            <person name="Sitrit Y."/>
            <person name="Stielow J.B."/>
            <person name="Szollosi G."/>
            <person name="Zifcakova L."/>
            <person name="Stursova M."/>
            <person name="Spatafora J.W."/>
            <person name="Tedersoo L."/>
            <person name="Vaario L.M."/>
            <person name="Yamada A."/>
            <person name="Yan M."/>
            <person name="Wang P."/>
            <person name="Xu J."/>
            <person name="Bruns T."/>
            <person name="Baldrian P."/>
            <person name="Vilgalys R."/>
            <person name="Dunand C."/>
            <person name="Henrissat B."/>
            <person name="Grigoriev I.V."/>
            <person name="Hibbett D."/>
            <person name="Nagy L.G."/>
            <person name="Martin F.M."/>
        </authorList>
    </citation>
    <scope>NUCLEOTIDE SEQUENCE</scope>
    <source>
        <strain evidence="2">Prilba</strain>
    </source>
</reference>
<name>A0A9P5N632_9AGAM</name>
<dbReference type="AlphaFoldDB" id="A0A9P5N632"/>
<comment type="caution">
    <text evidence="2">The sequence shown here is derived from an EMBL/GenBank/DDBJ whole genome shotgun (WGS) entry which is preliminary data.</text>
</comment>